<accession>A0ABW6BAU1</accession>
<reference evidence="2" key="1">
    <citation type="journal article" date="2019" name="Int. J. Syst. Evol. Microbiol.">
        <title>The Global Catalogue of Microorganisms (GCM) 10K type strain sequencing project: providing services to taxonomists for standard genome sequencing and annotation.</title>
        <authorList>
            <consortium name="The Broad Institute Genomics Platform"/>
            <consortium name="The Broad Institute Genome Sequencing Center for Infectious Disease"/>
            <person name="Wu L."/>
            <person name="Ma J."/>
        </authorList>
    </citation>
    <scope>NUCLEOTIDE SEQUENCE [LARGE SCALE GENOMIC DNA]</scope>
    <source>
        <strain evidence="2">KCTC 22814</strain>
    </source>
</reference>
<comment type="caution">
    <text evidence="1">The sequence shown here is derived from an EMBL/GenBank/DDBJ whole genome shotgun (WGS) entry which is preliminary data.</text>
</comment>
<keyword evidence="2" id="KW-1185">Reference proteome</keyword>
<organism evidence="1 2">
    <name type="scientific">Sphingobacterium bambusae</name>
    <dbReference type="NCBI Taxonomy" id="662858"/>
    <lineage>
        <taxon>Bacteria</taxon>
        <taxon>Pseudomonadati</taxon>
        <taxon>Bacteroidota</taxon>
        <taxon>Sphingobacteriia</taxon>
        <taxon>Sphingobacteriales</taxon>
        <taxon>Sphingobacteriaceae</taxon>
        <taxon>Sphingobacterium</taxon>
    </lineage>
</organism>
<protein>
    <submittedName>
        <fullName evidence="1">Uncharacterized protein</fullName>
    </submittedName>
</protein>
<proteinExistence type="predicted"/>
<dbReference type="Proteomes" id="UP001597525">
    <property type="component" value="Unassembled WGS sequence"/>
</dbReference>
<dbReference type="EMBL" id="JBHUPB010000003">
    <property type="protein sequence ID" value="MFD2966562.1"/>
    <property type="molecule type" value="Genomic_DNA"/>
</dbReference>
<name>A0ABW6BAU1_9SPHI</name>
<evidence type="ECO:0000313" key="2">
    <source>
        <dbReference type="Proteomes" id="UP001597525"/>
    </source>
</evidence>
<dbReference type="RefSeq" id="WP_320184346.1">
    <property type="nucleotide sequence ID" value="NZ_CP138332.1"/>
</dbReference>
<gene>
    <name evidence="1" type="ORF">ACFS7Y_04145</name>
</gene>
<sequence length="127" mass="14741">MFSFHSDRYFTIFDVRISHRQVLLRSQKDEIHPENMDIIFFDTDFIQSGINLFGLTIREFILDEALSHPFENLAYKGQSSRGFLLETADNSFFMIAHSCKVFTNKLDFSESSLDFRYDKGGEVSSSS</sequence>
<evidence type="ECO:0000313" key="1">
    <source>
        <dbReference type="EMBL" id="MFD2966562.1"/>
    </source>
</evidence>